<sequence>MSPDAQTESPSNIHTSPPPTTAQNDQTLTMNEQPQSHPGMDPQVGAADAAPPQQAEPNVDGESPGEA</sequence>
<name>A0A8H5BAF8_9AGAR</name>
<feature type="region of interest" description="Disordered" evidence="1">
    <location>
        <begin position="1"/>
        <end position="67"/>
    </location>
</feature>
<accession>A0A8H5BAF8</accession>
<keyword evidence="3" id="KW-1185">Reference proteome</keyword>
<dbReference type="AlphaFoldDB" id="A0A8H5BAF8"/>
<evidence type="ECO:0000313" key="3">
    <source>
        <dbReference type="Proteomes" id="UP000567179"/>
    </source>
</evidence>
<feature type="compositionally biased region" description="Low complexity" evidence="1">
    <location>
        <begin position="42"/>
        <end position="55"/>
    </location>
</feature>
<gene>
    <name evidence="2" type="ORF">D9619_008470</name>
</gene>
<organism evidence="2 3">
    <name type="scientific">Psilocybe cf. subviscida</name>
    <dbReference type="NCBI Taxonomy" id="2480587"/>
    <lineage>
        <taxon>Eukaryota</taxon>
        <taxon>Fungi</taxon>
        <taxon>Dikarya</taxon>
        <taxon>Basidiomycota</taxon>
        <taxon>Agaricomycotina</taxon>
        <taxon>Agaricomycetes</taxon>
        <taxon>Agaricomycetidae</taxon>
        <taxon>Agaricales</taxon>
        <taxon>Agaricineae</taxon>
        <taxon>Strophariaceae</taxon>
        <taxon>Psilocybe</taxon>
    </lineage>
</organism>
<protein>
    <submittedName>
        <fullName evidence="2">Uncharacterized protein</fullName>
    </submittedName>
</protein>
<proteinExistence type="predicted"/>
<evidence type="ECO:0000313" key="2">
    <source>
        <dbReference type="EMBL" id="KAF5319730.1"/>
    </source>
</evidence>
<dbReference type="EMBL" id="JAACJJ010000029">
    <property type="protein sequence ID" value="KAF5319730.1"/>
    <property type="molecule type" value="Genomic_DNA"/>
</dbReference>
<evidence type="ECO:0000256" key="1">
    <source>
        <dbReference type="SAM" id="MobiDB-lite"/>
    </source>
</evidence>
<feature type="compositionally biased region" description="Polar residues" evidence="1">
    <location>
        <begin position="1"/>
        <end position="36"/>
    </location>
</feature>
<reference evidence="2 3" key="1">
    <citation type="journal article" date="2020" name="ISME J.">
        <title>Uncovering the hidden diversity of litter-decomposition mechanisms in mushroom-forming fungi.</title>
        <authorList>
            <person name="Floudas D."/>
            <person name="Bentzer J."/>
            <person name="Ahren D."/>
            <person name="Johansson T."/>
            <person name="Persson P."/>
            <person name="Tunlid A."/>
        </authorList>
    </citation>
    <scope>NUCLEOTIDE SEQUENCE [LARGE SCALE GENOMIC DNA]</scope>
    <source>
        <strain evidence="2 3">CBS 101986</strain>
    </source>
</reference>
<dbReference type="Proteomes" id="UP000567179">
    <property type="component" value="Unassembled WGS sequence"/>
</dbReference>
<comment type="caution">
    <text evidence="2">The sequence shown here is derived from an EMBL/GenBank/DDBJ whole genome shotgun (WGS) entry which is preliminary data.</text>
</comment>